<feature type="transmembrane region" description="Helical" evidence="7">
    <location>
        <begin position="21"/>
        <end position="40"/>
    </location>
</feature>
<feature type="transmembrane region" description="Helical" evidence="7">
    <location>
        <begin position="46"/>
        <end position="67"/>
    </location>
</feature>
<organism evidence="9 10">
    <name type="scientific">Catagonus wagneri</name>
    <name type="common">Chacoan peccary</name>
    <dbReference type="NCBI Taxonomy" id="51154"/>
    <lineage>
        <taxon>Eukaryota</taxon>
        <taxon>Metazoa</taxon>
        <taxon>Chordata</taxon>
        <taxon>Craniata</taxon>
        <taxon>Vertebrata</taxon>
        <taxon>Euteleostomi</taxon>
        <taxon>Mammalia</taxon>
        <taxon>Eutheria</taxon>
        <taxon>Laurasiatheria</taxon>
        <taxon>Artiodactyla</taxon>
        <taxon>Suina</taxon>
        <taxon>Tayassuidae</taxon>
        <taxon>Catagonus</taxon>
    </lineage>
</organism>
<keyword evidence="4 5" id="KW-0472">Membrane</keyword>
<evidence type="ECO:0000256" key="2">
    <source>
        <dbReference type="ARBA" id="ARBA00022692"/>
    </source>
</evidence>
<reference evidence="9" key="2">
    <citation type="submission" date="2025-09" db="UniProtKB">
        <authorList>
            <consortium name="Ensembl"/>
        </authorList>
    </citation>
    <scope>IDENTIFICATION</scope>
</reference>
<feature type="compositionally biased region" description="Polar residues" evidence="6">
    <location>
        <begin position="149"/>
        <end position="159"/>
    </location>
</feature>
<dbReference type="AlphaFoldDB" id="A0A8C3X9D8"/>
<comment type="subcellular location">
    <subcellularLocation>
        <location evidence="1">Membrane</location>
        <topology evidence="1">Multi-pass membrane protein</topology>
    </subcellularLocation>
</comment>
<evidence type="ECO:0000256" key="5">
    <source>
        <dbReference type="PROSITE-ProRule" id="PRU00581"/>
    </source>
</evidence>
<protein>
    <recommendedName>
        <fullName evidence="8">MARVEL domain-containing protein</fullName>
    </recommendedName>
</protein>
<proteinExistence type="predicted"/>
<feature type="region of interest" description="Disordered" evidence="6">
    <location>
        <begin position="144"/>
        <end position="213"/>
    </location>
</feature>
<dbReference type="PANTHER" id="PTHR22776:SF43">
    <property type="entry name" value="CKLF-LIKE MARVEL TRANSMEMBRANE DOMAIN-CONTAINING PROTEIN 1"/>
    <property type="match status" value="1"/>
</dbReference>
<accession>A0A8C3X9D8</accession>
<dbReference type="GeneTree" id="ENSGT00940000163203"/>
<evidence type="ECO:0000259" key="8">
    <source>
        <dbReference type="PROSITE" id="PS51225"/>
    </source>
</evidence>
<name>A0A8C3X9D8_9CETA</name>
<feature type="compositionally biased region" description="Polar residues" evidence="6">
    <location>
        <begin position="195"/>
        <end position="213"/>
    </location>
</feature>
<evidence type="ECO:0000256" key="7">
    <source>
        <dbReference type="SAM" id="Phobius"/>
    </source>
</evidence>
<evidence type="ECO:0000256" key="3">
    <source>
        <dbReference type="ARBA" id="ARBA00022989"/>
    </source>
</evidence>
<dbReference type="InterPro" id="IPR050578">
    <property type="entry name" value="MARVEL-CKLF_proteins"/>
</dbReference>
<dbReference type="PROSITE" id="PS51225">
    <property type="entry name" value="MARVEL"/>
    <property type="match status" value="1"/>
</dbReference>
<keyword evidence="3 7" id="KW-1133">Transmembrane helix</keyword>
<evidence type="ECO:0000256" key="6">
    <source>
        <dbReference type="SAM" id="MobiDB-lite"/>
    </source>
</evidence>
<feature type="domain" description="MARVEL" evidence="8">
    <location>
        <begin position="16"/>
        <end position="135"/>
    </location>
</feature>
<sequence>FFPVLAAPWHMEFPSQGSDPSCSCNPAGLLLGALVCFIVVEAQESYIAVTVLETCIVVLFILMYMLTLHHLMTYLHWPLLDLINSFISTMFLLIAAALAMQEKERRHLFYVGGTLCLTAAIVCLIDATVVTKMMRSNTKRALGIEIKTNPPSTSETSLTAKVPKRGGPNAPTRTILKLHSWSGVKAPSEAPGPRTSKSPSRGVSISPSLHSNQ</sequence>
<dbReference type="Proteomes" id="UP000694540">
    <property type="component" value="Unplaced"/>
</dbReference>
<keyword evidence="2 5" id="KW-0812">Transmembrane</keyword>
<keyword evidence="10" id="KW-1185">Reference proteome</keyword>
<dbReference type="PANTHER" id="PTHR22776">
    <property type="entry name" value="MARVEL-CONTAINING POTENTIAL LIPID RAFT-ASSOCIATED PROTEIN"/>
    <property type="match status" value="1"/>
</dbReference>
<evidence type="ECO:0000256" key="1">
    <source>
        <dbReference type="ARBA" id="ARBA00004141"/>
    </source>
</evidence>
<feature type="transmembrane region" description="Helical" evidence="7">
    <location>
        <begin position="79"/>
        <end position="101"/>
    </location>
</feature>
<evidence type="ECO:0000256" key="4">
    <source>
        <dbReference type="ARBA" id="ARBA00023136"/>
    </source>
</evidence>
<evidence type="ECO:0000313" key="10">
    <source>
        <dbReference type="Proteomes" id="UP000694540"/>
    </source>
</evidence>
<reference evidence="9" key="1">
    <citation type="submission" date="2025-08" db="UniProtKB">
        <authorList>
            <consortium name="Ensembl"/>
        </authorList>
    </citation>
    <scope>IDENTIFICATION</scope>
</reference>
<dbReference type="Ensembl" id="ENSCWAT00000027470.1">
    <property type="protein sequence ID" value="ENSCWAP00000025347.1"/>
    <property type="gene ID" value="ENSCWAG00000019243.1"/>
</dbReference>
<feature type="transmembrane region" description="Helical" evidence="7">
    <location>
        <begin position="107"/>
        <end position="130"/>
    </location>
</feature>
<evidence type="ECO:0000313" key="9">
    <source>
        <dbReference type="Ensembl" id="ENSCWAP00000025347.1"/>
    </source>
</evidence>
<dbReference type="GO" id="GO:0016020">
    <property type="term" value="C:membrane"/>
    <property type="evidence" value="ECO:0007669"/>
    <property type="project" value="UniProtKB-SubCell"/>
</dbReference>
<dbReference type="InterPro" id="IPR008253">
    <property type="entry name" value="Marvel"/>
</dbReference>